<feature type="domain" description="eCIS core" evidence="4">
    <location>
        <begin position="177"/>
        <end position="250"/>
    </location>
</feature>
<dbReference type="EMBL" id="AAOF01000005">
    <property type="protein sequence ID" value="EAR21999.1"/>
    <property type="molecule type" value="Genomic_DNA"/>
</dbReference>
<evidence type="ECO:0000256" key="2">
    <source>
        <dbReference type="SAM" id="MobiDB-lite"/>
    </source>
</evidence>
<dbReference type="SUPFAM" id="SSF47090">
    <property type="entry name" value="PGBD-like"/>
    <property type="match status" value="1"/>
</dbReference>
<sequence>MFASKTRQSGKSEAAALAEKAQAGAKPERARPLWSQLARRAAAPVVQAKLEVGAAGDEYERAADAAASRISAGQPVERISRLPSGGLSRPIGDAEEEEESLQRQVEEEQVQLQPELEQEEEALPGIGTAPTAVQTKCRECQEEEKAQRRESSEASTGKGINTAKAERAMARSGSGSPLSPAIQRQMEGGFGAEFSGVRVHTGAAANEASRALNARAFTRGSDIYLARGESTTDRGLMGHELAHVVQQGAGQVFRKGNDVPGSQEVFDFAQLIVDGAFGSSEFAEALAAEEFSRSQLRELRTLVREMATTSDPLVEAAVEEINNVLAGRTDLEKVEFIPTPCGPGESTSVDAAAWTANDTLRGIAEGAEPPLRRGAKGDAVKLVQQALLQWGCDFSSESVNLLPRYRDDGGFGLEMYLGVKEFQERNRLGNDGVVGTETLFVLQEETLVRPVLDKQFAAAEAEAAVAEAERQRLQGIHNVIRTIRAAIKENQLQSIDPDIAIGTLTSYILAHYDAWDRSGNGLPPHQLLAPHQLQELLAAFRELKKIDPDTYQVALLQGRTAQTFPGLDVEYTPGADFLSGYIATSRHLEALQREPPLWTSFSDQAELSAGLLAGIPLGIIDNVRDLANLLWPPTLFEIANTIPELFDEKARFDLGVQLALANFERVEELHRSDPFSYGLEYGRIVGYLIFEAIIAYLTLGQVNIAKQLPKIAARANSLLKKVPGLTRLAKRVATSPLARQSAAVAKLAKELAQRQIQRLITLSLQIRSTIPRITTAGKVSGKIARMQLDELEQAGRALENAQQALDAAIVANNGERLATATEQATKAEDLASKALRRTGGEVASHGPEGVVFHPGTDTPRVEPLGRRSSHRPISEASGFPGAKALREQSGGKLRDPNGGLDELDRRLSGKIDIKRIGAEGEYRQLYKLIDDPNVADIEYIKSSSLRQSTDVKVTYKDGTAQHIEFSTTGAQEKNRLTLTIQRKVTGKTQFSERGGRASLEYLQATKEQAIKSVDEVNRLSKRESRLKRTIDPNAEYITIRVRSGDYEEILYWRQINGEFVRMN</sequence>
<gene>
    <name evidence="5" type="ORF">NB231_06411</name>
</gene>
<dbReference type="Gene3D" id="1.10.101.10">
    <property type="entry name" value="PGBD-like superfamily/PGBD"/>
    <property type="match status" value="1"/>
</dbReference>
<dbReference type="InterPro" id="IPR036365">
    <property type="entry name" value="PGBD-like_sf"/>
</dbReference>
<dbReference type="InterPro" id="IPR025295">
    <property type="entry name" value="eCIS_core_dom"/>
</dbReference>
<dbReference type="Proteomes" id="UP000003374">
    <property type="component" value="Unassembled WGS sequence"/>
</dbReference>
<dbReference type="InterPro" id="IPR002477">
    <property type="entry name" value="Peptidoglycan-bd-like"/>
</dbReference>
<feature type="region of interest" description="Disordered" evidence="2">
    <location>
        <begin position="61"/>
        <end position="182"/>
    </location>
</feature>
<dbReference type="AlphaFoldDB" id="A4BQZ9"/>
<dbReference type="HOGENOM" id="CLU_288826_0_0_6"/>
<dbReference type="Pfam" id="PF13699">
    <property type="entry name" value="eCIS_core"/>
    <property type="match status" value="1"/>
</dbReference>
<organism evidence="5 6">
    <name type="scientific">Nitrococcus mobilis Nb-231</name>
    <dbReference type="NCBI Taxonomy" id="314278"/>
    <lineage>
        <taxon>Bacteria</taxon>
        <taxon>Pseudomonadati</taxon>
        <taxon>Pseudomonadota</taxon>
        <taxon>Gammaproteobacteria</taxon>
        <taxon>Chromatiales</taxon>
        <taxon>Ectothiorhodospiraceae</taxon>
        <taxon>Nitrococcus</taxon>
    </lineage>
</organism>
<dbReference type="InterPro" id="IPR036366">
    <property type="entry name" value="PGBDSf"/>
</dbReference>
<evidence type="ECO:0000313" key="5">
    <source>
        <dbReference type="EMBL" id="EAR21999.1"/>
    </source>
</evidence>
<evidence type="ECO:0000259" key="4">
    <source>
        <dbReference type="Pfam" id="PF13699"/>
    </source>
</evidence>
<feature type="coiled-coil region" evidence="1">
    <location>
        <begin position="784"/>
        <end position="837"/>
    </location>
</feature>
<evidence type="ECO:0000259" key="3">
    <source>
        <dbReference type="Pfam" id="PF01471"/>
    </source>
</evidence>
<protein>
    <recommendedName>
        <fullName evidence="7">DUF4157 domain-containing protein</fullName>
    </recommendedName>
</protein>
<keyword evidence="6" id="KW-1185">Reference proteome</keyword>
<accession>A4BQZ9</accession>
<proteinExistence type="predicted"/>
<evidence type="ECO:0000256" key="1">
    <source>
        <dbReference type="SAM" id="Coils"/>
    </source>
</evidence>
<feature type="region of interest" description="Disordered" evidence="2">
    <location>
        <begin position="839"/>
        <end position="901"/>
    </location>
</feature>
<keyword evidence="1" id="KW-0175">Coiled coil</keyword>
<evidence type="ECO:0008006" key="7">
    <source>
        <dbReference type="Google" id="ProtNLM"/>
    </source>
</evidence>
<dbReference type="OrthoDB" id="5797410at2"/>
<dbReference type="Pfam" id="PF01471">
    <property type="entry name" value="PG_binding_1"/>
    <property type="match status" value="1"/>
</dbReference>
<reference evidence="5 6" key="1">
    <citation type="submission" date="2006-02" db="EMBL/GenBank/DDBJ databases">
        <authorList>
            <person name="Waterbury J."/>
            <person name="Ferriera S."/>
            <person name="Johnson J."/>
            <person name="Kravitz S."/>
            <person name="Halpern A."/>
            <person name="Remington K."/>
            <person name="Beeson K."/>
            <person name="Tran B."/>
            <person name="Rogers Y.-H."/>
            <person name="Friedman R."/>
            <person name="Venter J.C."/>
        </authorList>
    </citation>
    <scope>NUCLEOTIDE SEQUENCE [LARGE SCALE GENOMIC DNA]</scope>
    <source>
        <strain evidence="5 6">Nb-231</strain>
    </source>
</reference>
<dbReference type="RefSeq" id="WP_005000647.1">
    <property type="nucleotide sequence ID" value="NZ_CH672427.1"/>
</dbReference>
<feature type="compositionally biased region" description="Low complexity" evidence="2">
    <location>
        <begin position="9"/>
        <end position="25"/>
    </location>
</feature>
<dbReference type="STRING" id="314278.NB231_06411"/>
<feature type="region of interest" description="Disordered" evidence="2">
    <location>
        <begin position="1"/>
        <end position="32"/>
    </location>
</feature>
<feature type="domain" description="Peptidoglycan binding-like" evidence="3">
    <location>
        <begin position="377"/>
        <end position="439"/>
    </location>
</feature>
<comment type="caution">
    <text evidence="5">The sequence shown here is derived from an EMBL/GenBank/DDBJ whole genome shotgun (WGS) entry which is preliminary data.</text>
</comment>
<name>A4BQZ9_9GAMM</name>
<dbReference type="eggNOG" id="COG3064">
    <property type="taxonomic scope" value="Bacteria"/>
</dbReference>
<feature type="compositionally biased region" description="Basic and acidic residues" evidence="2">
    <location>
        <begin position="136"/>
        <end position="152"/>
    </location>
</feature>
<evidence type="ECO:0000313" key="6">
    <source>
        <dbReference type="Proteomes" id="UP000003374"/>
    </source>
</evidence>